<dbReference type="InterPro" id="IPR045540">
    <property type="entry name" value="YegS/DAGK_C"/>
</dbReference>
<keyword evidence="3 7" id="KW-0418">Kinase</keyword>
<dbReference type="GO" id="GO:0016020">
    <property type="term" value="C:membrane"/>
    <property type="evidence" value="ECO:0007669"/>
    <property type="project" value="TreeGrafter"/>
</dbReference>
<dbReference type="Pfam" id="PF24321">
    <property type="entry name" value="DUF7493"/>
    <property type="match status" value="1"/>
</dbReference>
<organism evidence="7 8">
    <name type="scientific">Steccherinum ochraceum</name>
    <dbReference type="NCBI Taxonomy" id="92696"/>
    <lineage>
        <taxon>Eukaryota</taxon>
        <taxon>Fungi</taxon>
        <taxon>Dikarya</taxon>
        <taxon>Basidiomycota</taxon>
        <taxon>Agaricomycotina</taxon>
        <taxon>Agaricomycetes</taxon>
        <taxon>Polyporales</taxon>
        <taxon>Steccherinaceae</taxon>
        <taxon>Steccherinum</taxon>
    </lineage>
</organism>
<dbReference type="SMART" id="SM00046">
    <property type="entry name" value="DAGKc"/>
    <property type="match status" value="1"/>
</dbReference>
<dbReference type="GO" id="GO:0005737">
    <property type="term" value="C:cytoplasm"/>
    <property type="evidence" value="ECO:0007669"/>
    <property type="project" value="TreeGrafter"/>
</dbReference>
<keyword evidence="4" id="KW-0067">ATP-binding</keyword>
<dbReference type="GO" id="GO:0001727">
    <property type="term" value="F:lipid kinase activity"/>
    <property type="evidence" value="ECO:0007669"/>
    <property type="project" value="TreeGrafter"/>
</dbReference>
<dbReference type="EMBL" id="RWJN01000140">
    <property type="protein sequence ID" value="TCD66305.1"/>
    <property type="molecule type" value="Genomic_DNA"/>
</dbReference>
<dbReference type="InterPro" id="IPR017438">
    <property type="entry name" value="ATP-NAD_kinase_N"/>
</dbReference>
<feature type="compositionally biased region" description="Basic and acidic residues" evidence="5">
    <location>
        <begin position="396"/>
        <end position="408"/>
    </location>
</feature>
<dbReference type="GO" id="GO:0046512">
    <property type="term" value="P:sphingosine biosynthetic process"/>
    <property type="evidence" value="ECO:0007669"/>
    <property type="project" value="TreeGrafter"/>
</dbReference>
<feature type="compositionally biased region" description="Pro residues" evidence="5">
    <location>
        <begin position="419"/>
        <end position="428"/>
    </location>
</feature>
<dbReference type="Pfam" id="PF19279">
    <property type="entry name" value="YegS_C"/>
    <property type="match status" value="1"/>
</dbReference>
<keyword evidence="1" id="KW-0808">Transferase</keyword>
<feature type="region of interest" description="Disordered" evidence="5">
    <location>
        <begin position="314"/>
        <end position="434"/>
    </location>
</feature>
<evidence type="ECO:0000256" key="1">
    <source>
        <dbReference type="ARBA" id="ARBA00022679"/>
    </source>
</evidence>
<feature type="domain" description="DAGKc" evidence="6">
    <location>
        <begin position="108"/>
        <end position="249"/>
    </location>
</feature>
<gene>
    <name evidence="7" type="primary">LCB4</name>
    <name evidence="7" type="ORF">EIP91_001551</name>
</gene>
<feature type="compositionally biased region" description="Basic and acidic residues" evidence="5">
    <location>
        <begin position="314"/>
        <end position="327"/>
    </location>
</feature>
<feature type="compositionally biased region" description="Polar residues" evidence="5">
    <location>
        <begin position="342"/>
        <end position="359"/>
    </location>
</feature>
<dbReference type="PANTHER" id="PTHR12358:SF31">
    <property type="entry name" value="ACYLGLYCEROL KINASE, MITOCHONDRIAL"/>
    <property type="match status" value="1"/>
</dbReference>
<dbReference type="InterPro" id="IPR016064">
    <property type="entry name" value="NAD/diacylglycerol_kinase_sf"/>
</dbReference>
<evidence type="ECO:0000256" key="2">
    <source>
        <dbReference type="ARBA" id="ARBA00022741"/>
    </source>
</evidence>
<evidence type="ECO:0000313" key="7">
    <source>
        <dbReference type="EMBL" id="TCD66305.1"/>
    </source>
</evidence>
<dbReference type="InterPro" id="IPR050187">
    <property type="entry name" value="Lipid_Phosphate_FormReg"/>
</dbReference>
<dbReference type="OrthoDB" id="3853857at2759"/>
<comment type="caution">
    <text evidence="7">The sequence shown here is derived from an EMBL/GenBank/DDBJ whole genome shotgun (WGS) entry which is preliminary data.</text>
</comment>
<dbReference type="Gene3D" id="2.60.200.40">
    <property type="match status" value="1"/>
</dbReference>
<dbReference type="SUPFAM" id="SSF111331">
    <property type="entry name" value="NAD kinase/diacylglycerol kinase-like"/>
    <property type="match status" value="1"/>
</dbReference>
<proteinExistence type="predicted"/>
<evidence type="ECO:0000256" key="3">
    <source>
        <dbReference type="ARBA" id="ARBA00022777"/>
    </source>
</evidence>
<name>A0A4R0RK60_9APHY</name>
<dbReference type="AlphaFoldDB" id="A0A4R0RK60"/>
<protein>
    <submittedName>
        <fullName evidence="7">Sphinganine kinase lcb4</fullName>
    </submittedName>
</protein>
<reference evidence="7 8" key="1">
    <citation type="submission" date="2018-11" db="EMBL/GenBank/DDBJ databases">
        <title>Genome assembly of Steccherinum ochraceum LE-BIN_3174, the white-rot fungus of the Steccherinaceae family (The Residual Polyporoid clade, Polyporales, Basidiomycota).</title>
        <authorList>
            <person name="Fedorova T.V."/>
            <person name="Glazunova O.A."/>
            <person name="Landesman E.O."/>
            <person name="Moiseenko K.V."/>
            <person name="Psurtseva N.V."/>
            <person name="Savinova O.S."/>
            <person name="Shakhova N.V."/>
            <person name="Tyazhelova T.V."/>
            <person name="Vasina D.V."/>
        </authorList>
    </citation>
    <scope>NUCLEOTIDE SEQUENCE [LARGE SCALE GENOMIC DNA]</scope>
    <source>
        <strain evidence="7 8">LE-BIN_3174</strain>
    </source>
</reference>
<dbReference type="InterPro" id="IPR055916">
    <property type="entry name" value="DUF7493"/>
</dbReference>
<feature type="compositionally biased region" description="Polar residues" evidence="5">
    <location>
        <begin position="386"/>
        <end position="395"/>
    </location>
</feature>
<dbReference type="PROSITE" id="PS50146">
    <property type="entry name" value="DAGK"/>
    <property type="match status" value="1"/>
</dbReference>
<dbReference type="PANTHER" id="PTHR12358">
    <property type="entry name" value="SPHINGOSINE KINASE"/>
    <property type="match status" value="1"/>
</dbReference>
<evidence type="ECO:0000313" key="8">
    <source>
        <dbReference type="Proteomes" id="UP000292702"/>
    </source>
</evidence>
<keyword evidence="2" id="KW-0547">Nucleotide-binding</keyword>
<evidence type="ECO:0000259" key="6">
    <source>
        <dbReference type="PROSITE" id="PS50146"/>
    </source>
</evidence>
<evidence type="ECO:0000256" key="4">
    <source>
        <dbReference type="ARBA" id="ARBA00022840"/>
    </source>
</evidence>
<dbReference type="STRING" id="92696.A0A4R0RK60"/>
<dbReference type="Gene3D" id="3.40.50.10330">
    <property type="entry name" value="Probable inorganic polyphosphate/atp-NAD kinase, domain 1"/>
    <property type="match status" value="1"/>
</dbReference>
<dbReference type="GO" id="GO:0005524">
    <property type="term" value="F:ATP binding"/>
    <property type="evidence" value="ECO:0007669"/>
    <property type="project" value="UniProtKB-KW"/>
</dbReference>
<dbReference type="InterPro" id="IPR001206">
    <property type="entry name" value="Diacylglycerol_kinase_cat_dom"/>
</dbReference>
<dbReference type="Pfam" id="PF00781">
    <property type="entry name" value="DAGK_cat"/>
    <property type="match status" value="1"/>
</dbReference>
<keyword evidence="8" id="KW-1185">Reference proteome</keyword>
<accession>A0A4R0RK60</accession>
<dbReference type="Proteomes" id="UP000292702">
    <property type="component" value="Unassembled WGS sequence"/>
</dbReference>
<evidence type="ECO:0000256" key="5">
    <source>
        <dbReference type="SAM" id="MobiDB-lite"/>
    </source>
</evidence>
<sequence length="596" mass="65051">MGSASYQKLVIVGNDQGSAFILRETNLTVKRKQDKKFEWLSYDVPLRNVVWAELVNDKFKVSFLARKRNKKKGPLSLETCSGVVDEVSLETVDRFMKDLQAAAYAGVKPGRRLKVVVNPKAGTGKSEQIYKRDIVPLFKAARCQVDVTYTTHIQHGIQIGKELELNKFDAVVSVGGDGMVYEILNGFAENSDPMRALKIPVAPVPTGSGNGLALDILGVEEGLDVLASALNGAKGRAMPVDVMSIVQGNKRALSFMVQTTGLMAEADLGSEHLRPLGSTRFMVYFLMGVAKHKQVPIKLQIKVATSDKQKMVEDLRASQNQAKRDLKLTLSKSRIAPRSDADPNSPQVTTSGPFITTTGLEHADEDGAQSSHAGDSPVAPAPTSPVRDSTISSGTDPRKSMHTDHTDATRVSTPSTPDTTPPSTPPPSTSKLPPLRYALLKDEELKEEDGWMTVTDPILWYMAGKGPYVGETFMSFPVSVPNDGMIDVAVHKPTSRTGLIKAIDGAEKGKLYWTNDELYYKATAYRVTPLPSRKRSSYVSVDGEAFKFEPYTVEVHPGLATLLSPYGYYCAEFDIPQPQATATAKATKRQSRMPRA</sequence>